<dbReference type="SUPFAM" id="SSF51735">
    <property type="entry name" value="NAD(P)-binding Rossmann-fold domains"/>
    <property type="match status" value="1"/>
</dbReference>
<dbReference type="InterPro" id="IPR036291">
    <property type="entry name" value="NAD(P)-bd_dom_sf"/>
</dbReference>
<evidence type="ECO:0000259" key="1">
    <source>
        <dbReference type="Pfam" id="PF05368"/>
    </source>
</evidence>
<dbReference type="Gene3D" id="3.40.50.720">
    <property type="entry name" value="NAD(P)-binding Rossmann-like Domain"/>
    <property type="match status" value="1"/>
</dbReference>
<sequence>MGATGATGSALLQRLVALGVPSRALSRDPDRLWAGLDEAARWLVEVRGADAQDPKSLRNAFHGADQLFISMVNSPAQVALETRAITLAADSGIRHIVKLSAPAATSDSPVAISRWHHSIEEVLRDTGLTHTLLRPYAFMQKLLTLAPAIAARSVVLGALGNAACNYVDCRDIGDVAAEALVRPQIAGRTYTLTGRRTFTQPELAELLSVVLGRRIEYVDLPPAAMRQNLVEHGHLPDWLADHIVEIQQLAVARPEQPTDTVSRILGREPRTLEAFLSENIQHFRTGPLADRR</sequence>
<reference evidence="2 3" key="1">
    <citation type="submission" date="2024-10" db="EMBL/GenBank/DDBJ databases">
        <title>The Natural Products Discovery Center: Release of the First 8490 Sequenced Strains for Exploring Actinobacteria Biosynthetic Diversity.</title>
        <authorList>
            <person name="Kalkreuter E."/>
            <person name="Kautsar S.A."/>
            <person name="Yang D."/>
            <person name="Bader C.D."/>
            <person name="Teijaro C.N."/>
            <person name="Fluegel L."/>
            <person name="Davis C.M."/>
            <person name="Simpson J.R."/>
            <person name="Lauterbach L."/>
            <person name="Steele A.D."/>
            <person name="Gui C."/>
            <person name="Meng S."/>
            <person name="Li G."/>
            <person name="Viehrig K."/>
            <person name="Ye F."/>
            <person name="Su P."/>
            <person name="Kiefer A.F."/>
            <person name="Nichols A."/>
            <person name="Cepeda A.J."/>
            <person name="Yan W."/>
            <person name="Fan B."/>
            <person name="Jiang Y."/>
            <person name="Adhikari A."/>
            <person name="Zheng C.-J."/>
            <person name="Schuster L."/>
            <person name="Cowan T.M."/>
            <person name="Smanski M.J."/>
            <person name="Chevrette M.G."/>
            <person name="De Carvalho L.P.S."/>
            <person name="Shen B."/>
        </authorList>
    </citation>
    <scope>NUCLEOTIDE SEQUENCE [LARGE SCALE GENOMIC DNA]</scope>
    <source>
        <strain evidence="2 3">NPDC053399</strain>
    </source>
</reference>
<proteinExistence type="predicted"/>
<name>A0ABW8CA03_9ACTN</name>
<dbReference type="Gene3D" id="3.90.25.10">
    <property type="entry name" value="UDP-galactose 4-epimerase, domain 1"/>
    <property type="match status" value="1"/>
</dbReference>
<dbReference type="Proteomes" id="UP001614394">
    <property type="component" value="Unassembled WGS sequence"/>
</dbReference>
<dbReference type="InterPro" id="IPR008030">
    <property type="entry name" value="NmrA-like"/>
</dbReference>
<gene>
    <name evidence="2" type="ORF">ACIGXA_22365</name>
</gene>
<comment type="caution">
    <text evidence="2">The sequence shown here is derived from an EMBL/GenBank/DDBJ whole genome shotgun (WGS) entry which is preliminary data.</text>
</comment>
<dbReference type="InterPro" id="IPR051604">
    <property type="entry name" value="Ergot_Alk_Oxidoreductase"/>
</dbReference>
<keyword evidence="3" id="KW-1185">Reference proteome</keyword>
<organism evidence="2 3">
    <name type="scientific">Streptomyces fildesensis</name>
    <dbReference type="NCBI Taxonomy" id="375757"/>
    <lineage>
        <taxon>Bacteria</taxon>
        <taxon>Bacillati</taxon>
        <taxon>Actinomycetota</taxon>
        <taxon>Actinomycetes</taxon>
        <taxon>Kitasatosporales</taxon>
        <taxon>Streptomycetaceae</taxon>
        <taxon>Streptomyces</taxon>
    </lineage>
</organism>
<feature type="domain" description="NmrA-like" evidence="1">
    <location>
        <begin position="1"/>
        <end position="250"/>
    </location>
</feature>
<dbReference type="PANTHER" id="PTHR43162:SF1">
    <property type="entry name" value="PRESTALK A DIFFERENTIATION PROTEIN A"/>
    <property type="match status" value="1"/>
</dbReference>
<dbReference type="Pfam" id="PF05368">
    <property type="entry name" value="NmrA"/>
    <property type="match status" value="1"/>
</dbReference>
<protein>
    <submittedName>
        <fullName evidence="2">NmrA family NAD(P)-binding protein</fullName>
    </submittedName>
</protein>
<evidence type="ECO:0000313" key="2">
    <source>
        <dbReference type="EMBL" id="MFI9103268.1"/>
    </source>
</evidence>
<dbReference type="RefSeq" id="WP_399652030.1">
    <property type="nucleotide sequence ID" value="NZ_JBITYG010000006.1"/>
</dbReference>
<dbReference type="EMBL" id="JBITYG010000006">
    <property type="protein sequence ID" value="MFI9103268.1"/>
    <property type="molecule type" value="Genomic_DNA"/>
</dbReference>
<evidence type="ECO:0000313" key="3">
    <source>
        <dbReference type="Proteomes" id="UP001614394"/>
    </source>
</evidence>
<dbReference type="PANTHER" id="PTHR43162">
    <property type="match status" value="1"/>
</dbReference>
<accession>A0ABW8CA03</accession>